<protein>
    <submittedName>
        <fullName evidence="1">50S ribosomal protein L7/L12</fullName>
    </submittedName>
</protein>
<dbReference type="Proteomes" id="UP000014115">
    <property type="component" value="Unassembled WGS sequence"/>
</dbReference>
<dbReference type="GO" id="GO:0005840">
    <property type="term" value="C:ribosome"/>
    <property type="evidence" value="ECO:0007669"/>
    <property type="project" value="UniProtKB-KW"/>
</dbReference>
<evidence type="ECO:0000313" key="1">
    <source>
        <dbReference type="EMBL" id="EKE79379.1"/>
    </source>
</evidence>
<gene>
    <name evidence="1" type="ORF">A10D4_12979</name>
</gene>
<accession>K2K8R8</accession>
<keyword evidence="1" id="KW-0687">Ribonucleoprotein</keyword>
<proteinExistence type="predicted"/>
<keyword evidence="2" id="KW-1185">Reference proteome</keyword>
<comment type="caution">
    <text evidence="1">The sequence shown here is derived from an EMBL/GenBank/DDBJ whole genome shotgun (WGS) entry which is preliminary data.</text>
</comment>
<organism evidence="1 2">
    <name type="scientific">Idiomarina xiamenensis 10-D-4</name>
    <dbReference type="NCBI Taxonomy" id="740709"/>
    <lineage>
        <taxon>Bacteria</taxon>
        <taxon>Pseudomonadati</taxon>
        <taxon>Pseudomonadota</taxon>
        <taxon>Gammaproteobacteria</taxon>
        <taxon>Alteromonadales</taxon>
        <taxon>Idiomarinaceae</taxon>
        <taxon>Idiomarina</taxon>
    </lineage>
</organism>
<dbReference type="AntiFam" id="ANF00182">
    <property type="entry name" value="Shadow ORF (opposite rplL)"/>
</dbReference>
<sequence length="114" mass="11292">MPSLTATGADSTNALASFKPRPVAPRTALIAATLLPPADFSITSNSVFSSAAASPPAAGPAATATAADASTPNFSSAASINSTSSITGISAIAFKISSLVRAITRNSWVLNVKN</sequence>
<name>K2K8R8_9GAMM</name>
<dbReference type="AlphaFoldDB" id="K2K8R8"/>
<keyword evidence="1" id="KW-0689">Ribosomal protein</keyword>
<evidence type="ECO:0000313" key="2">
    <source>
        <dbReference type="Proteomes" id="UP000014115"/>
    </source>
</evidence>
<reference evidence="1 2" key="1">
    <citation type="journal article" date="2012" name="J. Bacteriol.">
        <title>Genome Sequence of Idiomarina xiamenensis Type Strain 10-D-4.</title>
        <authorList>
            <person name="Lai Q."/>
            <person name="Wang L."/>
            <person name="Wang W."/>
            <person name="Shao Z."/>
        </authorList>
    </citation>
    <scope>NUCLEOTIDE SEQUENCE [LARGE SCALE GENOMIC DNA]</scope>
    <source>
        <strain evidence="1 2">10-D-4</strain>
    </source>
</reference>
<dbReference type="eggNOG" id="ENOG5032X7X">
    <property type="taxonomic scope" value="Bacteria"/>
</dbReference>
<dbReference type="EMBL" id="AMRG01000025">
    <property type="protein sequence ID" value="EKE79379.1"/>
    <property type="molecule type" value="Genomic_DNA"/>
</dbReference>